<dbReference type="KEGG" id="pdw:BV82_5222"/>
<gene>
    <name evidence="1" type="ORF">BV82_5222</name>
</gene>
<keyword evidence="2" id="KW-1185">Reference proteome</keyword>
<protein>
    <submittedName>
        <fullName evidence="1">Trypsin-like peptidase domain-containing protein</fullName>
    </submittedName>
</protein>
<dbReference type="EMBL" id="CP071706">
    <property type="protein sequence ID" value="KDN97013.1"/>
    <property type="molecule type" value="Genomic_DNA"/>
</dbReference>
<dbReference type="InterPro" id="IPR009003">
    <property type="entry name" value="Peptidase_S1_PA"/>
</dbReference>
<evidence type="ECO:0000313" key="1">
    <source>
        <dbReference type="EMBL" id="KDN97013.1"/>
    </source>
</evidence>
<evidence type="ECO:0000313" key="2">
    <source>
        <dbReference type="Proteomes" id="UP000027121"/>
    </source>
</evidence>
<dbReference type="RefSeq" id="WP_036997227.1">
    <property type="nucleotide sequence ID" value="NZ_CP071706.1"/>
</dbReference>
<dbReference type="GeneID" id="98283457"/>
<reference evidence="1 2" key="2">
    <citation type="journal article" date="2016" name="Front. Microbiol.">
        <title>When Genome-Based Approach Meets the 'Old but Good': Revealing Genes Involved in the Antibacterial Activity of Pseudomonas sp. P482 against Soft Rot Pathogens.</title>
        <authorList>
            <person name="Krzyzanowska D.M."/>
            <person name="Ossowicki A."/>
            <person name="Rajewska M."/>
            <person name="Maciag T."/>
            <person name="Jablonska M."/>
            <person name="Obuchowski M."/>
            <person name="Heeb S."/>
            <person name="Jafra S."/>
        </authorList>
    </citation>
    <scope>NUCLEOTIDE SEQUENCE [LARGE SCALE GENOMIC DNA]</scope>
    <source>
        <strain evidence="1 2">P482</strain>
    </source>
</reference>
<dbReference type="Pfam" id="PF13365">
    <property type="entry name" value="Trypsin_2"/>
    <property type="match status" value="1"/>
</dbReference>
<dbReference type="SUPFAM" id="SSF50494">
    <property type="entry name" value="Trypsin-like serine proteases"/>
    <property type="match status" value="1"/>
</dbReference>
<dbReference type="Proteomes" id="UP000027121">
    <property type="component" value="Chromosome"/>
</dbReference>
<dbReference type="NCBIfam" id="NF041810">
    <property type="entry name" value="Avs1b"/>
    <property type="match status" value="1"/>
</dbReference>
<sequence>MADEAVKQATCRVTNVHQVGTGWLISPSLVVTAFHCVEAAVAAGADLYVEFNTGTSAIRHSVEVQAHDEDLDVCLLRLPVALQIEPLAIDSRLPRGGEQWSAFGYAVHKLNLGHALNGTIQQTLGELIHGVDLDLSVSPETQLTDYGGLSGAVLMVAGDCRGLLRVSVNTAVAAISFHQLRPFLEANGVLAKAAADATPNEPVGARPDFDALFEERLATLQNGYLILDGAHGIGKSTYCQQFVPTSESVEVLGVYALSERGRGITPAHQAQPEVFFDWVNSLWSSTVSGKPARLQELSYPELIRASHKRLQELADRQVTAGKIGVIFIDGLNEAVGAGTDALQRLAALFPPTLSNGLVIVITGAGLDGHAASLSTVLPGAIRLTLPALGPDSQRALCAELLDQGVVTSRLVTLLCERAKGHPLYLRYLTDMVNGGASEADIVQMPAFSGTIQDYYESLWGQLLADQDAVNLLGLLARLRWGIPTKDLTDMLHPAESAVYVPTLTRIRHLLTEADNTEIYHASFSEFVAHKTAAVSERLQERLAVFCCTGHSGDYGQLNRVYHGLRGGTAAQQQAIQLCQQTWVDTSVTLGAEPDVLLGDIAATLTVATHIGAAEDTIRLLLLSQRLTFRYNTLFTQAAEQVALALCALGQTDQALRHVIRNGRLIAPPLGAYAVVHTLIRMGSTEHAIQLLDTIQQSLDPVFEAFRATGSIETDLFLQTIMLRLHGFALECAAGGEPPTGRILAAAIRQVRATPEAFGEGGLVDVLANLSGSFHGTRLCLDGRYTPVAQLPLAAVPPEALVSMLLGVLHHAETSAGLYGTPLSASKVGSLFSDLEMASDRLQQPTELSSGVVSTLIETGASPDLIRKCGGTSIVNDRSLVLYGDNRARPDLEGFQESYARWRAAEFLDESQVQPTIQLAPSDDWEAWLRSLVAAVAWADGAARRAKAGADEQSLGHVWAFLSDRVLPMLTRPLSVRSQWKQAYAIPETIFPALFQRLAKLLLDCLPQQAGQLLKVLDQGFAEQLGLYNEGFRQSLGLVTNQFLTVALEPDTADALFDLVIRWRDYVQTNVENRYELIPELLQIVPLLTRLDAQEEAARTYQAVLRFSMGPSWYKEDQLSLMSSTLAALPAVTSVPTASLVQVAAYLERASGEMTFQRYVRADKSHFIAQLCRRSLYGQAVDYFKHQTCGTLSQLQVQAAAGDLDRVGPLTGMHFPGGALEEQSALLALLRETSDGVDWRLHWALLEVYQHGDERHLDDWGTHYARLIGVMAVGSEELIWATRRIWTISQGMSTEKSRSLLRAMVSAIPTTHAPAFEPLLAAIEKRAQPQLFEPLLASSSQSASAAQPAAVEPAATPEAESIHAKTVEESLYQPGVFGRFSVDDKARIDLQAALALKRRGNTAAAVKAAVNVLQTLQEGGWSIWTNNHTGAPAEQLIQDAVAEADAVIRLYGPLVLDERHAQHWWIASHLIDKVANKLDAKEQIRLLDISLEHVGHMVGVASPTGFDYLGGSTTDPAAALFDLLLWTLDHPSWERRDSAAAMLLWLVSQEERYFPQVARLAFSMDPRNRADLSAAALDLLSQRNPVDCWERLAPQIDIAALLSACRHVSRLAIFSRIVDRAAGQGSVSACTARAALDTFLIQQTTGLSVEKSAPPDYFPKSLCTHWETLVGQGLVTPATRITTDETLARLCSPLSTDVAQLLELRVAENFREAEQFPTSRWANKVGYAFNIGLYHPMSREQLYVIDNLLRCYNPNSSATPQNGPQLLSDFIAALKSRSLKGFRPFSQGLVFLDVQSVIELNGEMATVELLAHLRPPDPRQPPYLSFEGFRANDMAPHMPDGQMAICVRSRPTVAYFASHTPSVPTRKFLQLIGASESATVRYHWRDGSTVAGSGGSRRYEAAMLAIHEGALTLPHGWDIGWEIRLNGKVLAVMNGQ</sequence>
<organism evidence="1 2">
    <name type="scientific">Pseudomonas donghuensis</name>
    <dbReference type="NCBI Taxonomy" id="1163398"/>
    <lineage>
        <taxon>Bacteria</taxon>
        <taxon>Pseudomonadati</taxon>
        <taxon>Pseudomonadota</taxon>
        <taxon>Gammaproteobacteria</taxon>
        <taxon>Pseudomonadales</taxon>
        <taxon>Pseudomonadaceae</taxon>
        <taxon>Pseudomonas</taxon>
    </lineage>
</organism>
<reference evidence="1 2" key="1">
    <citation type="journal article" date="2014" name="Genome Announc.">
        <title>Genome Sequence of Pseudomonas sp. Strain P482, a Tomato Rhizosphere Isolate with Broad-Spectrum Antimicrobial Activity.</title>
        <authorList>
            <person name="Krzyzanowska D.M."/>
            <person name="Ossowicki A."/>
            <person name="Jafra S."/>
        </authorList>
    </citation>
    <scope>NUCLEOTIDE SEQUENCE [LARGE SCALE GENOMIC DNA]</scope>
    <source>
        <strain evidence="1 2">P482</strain>
    </source>
</reference>
<proteinExistence type="predicted"/>
<name>A0AAP0XBD1_9PSED</name>
<dbReference type="Gene3D" id="2.40.10.120">
    <property type="match status" value="1"/>
</dbReference>
<accession>A0AAP0XBD1</accession>